<proteinExistence type="inferred from homology"/>
<evidence type="ECO:0000256" key="3">
    <source>
        <dbReference type="ARBA" id="ARBA00022989"/>
    </source>
</evidence>
<dbReference type="EMBL" id="LNZC01000005">
    <property type="protein sequence ID" value="KTD81456.1"/>
    <property type="molecule type" value="Genomic_DNA"/>
</dbReference>
<dbReference type="HAMAP" id="MF_02065">
    <property type="entry name" value="MltG"/>
    <property type="match status" value="1"/>
</dbReference>
<dbReference type="Gene3D" id="3.30.160.60">
    <property type="entry name" value="Classic Zinc Finger"/>
    <property type="match status" value="1"/>
</dbReference>
<keyword evidence="3 7" id="KW-1133">Transmembrane helix</keyword>
<protein>
    <recommendedName>
        <fullName evidence="7">Endolytic murein transglycosylase</fullName>
        <ecNumber evidence="7">4.2.2.29</ecNumber>
    </recommendedName>
    <alternativeName>
        <fullName evidence="7">Peptidoglycan lytic transglycosylase</fullName>
    </alternativeName>
    <alternativeName>
        <fullName evidence="7">Peptidoglycan polymerization terminase</fullName>
    </alternativeName>
</protein>
<dbReference type="Pfam" id="PF02618">
    <property type="entry name" value="YceG"/>
    <property type="match status" value="1"/>
</dbReference>
<keyword evidence="1 7" id="KW-1003">Cell membrane</keyword>
<dbReference type="GO" id="GO:0009252">
    <property type="term" value="P:peptidoglycan biosynthetic process"/>
    <property type="evidence" value="ECO:0007669"/>
    <property type="project" value="UniProtKB-UniRule"/>
</dbReference>
<dbReference type="PANTHER" id="PTHR30518">
    <property type="entry name" value="ENDOLYTIC MUREIN TRANSGLYCOSYLASE"/>
    <property type="match status" value="1"/>
</dbReference>
<keyword evidence="7" id="KW-0997">Cell inner membrane</keyword>
<comment type="subcellular location">
    <subcellularLocation>
        <location evidence="7">Cell inner membrane</location>
        <topology evidence="7">Single-pass membrane protein</topology>
    </subcellularLocation>
</comment>
<evidence type="ECO:0000256" key="4">
    <source>
        <dbReference type="ARBA" id="ARBA00023136"/>
    </source>
</evidence>
<comment type="caution">
    <text evidence="8">The sequence shown here is derived from an EMBL/GenBank/DDBJ whole genome shotgun (WGS) entry which is preliminary data.</text>
</comment>
<keyword evidence="4 7" id="KW-0472">Membrane</keyword>
<dbReference type="GO" id="GO:0008932">
    <property type="term" value="F:lytic endotransglycosylase activity"/>
    <property type="evidence" value="ECO:0007669"/>
    <property type="project" value="UniProtKB-UniRule"/>
</dbReference>
<reference evidence="8 9" key="1">
    <citation type="submission" date="2015-11" db="EMBL/GenBank/DDBJ databases">
        <title>Genomic analysis of 38 Legionella species identifies large and diverse effector repertoires.</title>
        <authorList>
            <person name="Burstein D."/>
            <person name="Amaro F."/>
            <person name="Zusman T."/>
            <person name="Lifshitz Z."/>
            <person name="Cohen O."/>
            <person name="Gilbert J.A."/>
            <person name="Pupko T."/>
            <person name="Shuman H.A."/>
            <person name="Segal G."/>
        </authorList>
    </citation>
    <scope>NUCLEOTIDE SEQUENCE [LARGE SCALE GENOMIC DNA]</scope>
    <source>
        <strain evidence="8 9">ATCC 49508</strain>
    </source>
</reference>
<name>A0A0W1AJP6_9GAMM</name>
<organism evidence="8 9">
    <name type="scientific">Legionella worsleiensis</name>
    <dbReference type="NCBI Taxonomy" id="45076"/>
    <lineage>
        <taxon>Bacteria</taxon>
        <taxon>Pseudomonadati</taxon>
        <taxon>Pseudomonadota</taxon>
        <taxon>Gammaproteobacteria</taxon>
        <taxon>Legionellales</taxon>
        <taxon>Legionellaceae</taxon>
        <taxon>Legionella</taxon>
    </lineage>
</organism>
<gene>
    <name evidence="7" type="primary">mltG</name>
    <name evidence="8" type="ORF">Lwor_0733</name>
</gene>
<dbReference type="NCBIfam" id="TIGR00247">
    <property type="entry name" value="endolytic transglycosylase MltG"/>
    <property type="match status" value="1"/>
</dbReference>
<dbReference type="AlphaFoldDB" id="A0A0W1AJP6"/>
<evidence type="ECO:0000256" key="6">
    <source>
        <dbReference type="ARBA" id="ARBA00023316"/>
    </source>
</evidence>
<evidence type="ECO:0000313" key="8">
    <source>
        <dbReference type="EMBL" id="KTD81456.1"/>
    </source>
</evidence>
<dbReference type="GO" id="GO:0005886">
    <property type="term" value="C:plasma membrane"/>
    <property type="evidence" value="ECO:0007669"/>
    <property type="project" value="UniProtKB-SubCell"/>
</dbReference>
<sequence length="332" mass="37755">MNSARHKKLALYIFALFFMSFLYFVWYVYQLAFTPLAVESTSNQIITIERSASAYQVVNLLKEKKLIHSTRFLLLIIRYKGLSHQIKAGVYLLKPGETVIELLQRIVAGDVIKQKFTIIEGTTQNKVAQDLMKAPYLHYHPEDWLGIQGNYPNSEGLLLADTYQYQGGSSSKELLEHAHGNLLSYLNDAWSHRASDLPYRNAYELLIAASIIEKESALPQERKLISGVIVNRLKKSMPLQMDPTVVYALGADYKGKLSHNDLYVKSPYNSYINKGLPPTPIAMVGKESIDAAAHPQPSQYLYFVARGDGSHQFSETYEQQRKAINQYQRKDN</sequence>
<dbReference type="RefSeq" id="WP_058492560.1">
    <property type="nucleotide sequence ID" value="NZ_CBCRUR010000010.1"/>
</dbReference>
<dbReference type="CDD" id="cd08010">
    <property type="entry name" value="MltG_like"/>
    <property type="match status" value="1"/>
</dbReference>
<keyword evidence="5 7" id="KW-0456">Lyase</keyword>
<comment type="catalytic activity">
    <reaction evidence="7">
        <text>a peptidoglycan chain = a peptidoglycan chain with N-acetyl-1,6-anhydromuramyl-[peptide] at the reducing end + a peptidoglycan chain with N-acetylglucosamine at the non-reducing end.</text>
        <dbReference type="EC" id="4.2.2.29"/>
    </reaction>
</comment>
<keyword evidence="9" id="KW-1185">Reference proteome</keyword>
<evidence type="ECO:0000256" key="7">
    <source>
        <dbReference type="HAMAP-Rule" id="MF_02065"/>
    </source>
</evidence>
<dbReference type="PANTHER" id="PTHR30518:SF2">
    <property type="entry name" value="ENDOLYTIC MUREIN TRANSGLYCOSYLASE"/>
    <property type="match status" value="1"/>
</dbReference>
<evidence type="ECO:0000256" key="2">
    <source>
        <dbReference type="ARBA" id="ARBA00022692"/>
    </source>
</evidence>
<comment type="similarity">
    <text evidence="7">Belongs to the transglycosylase MltG family.</text>
</comment>
<dbReference type="OrthoDB" id="9814591at2"/>
<evidence type="ECO:0000256" key="5">
    <source>
        <dbReference type="ARBA" id="ARBA00023239"/>
    </source>
</evidence>
<dbReference type="EC" id="4.2.2.29" evidence="7"/>
<dbReference type="PATRIC" id="fig|45076.6.peg.801"/>
<dbReference type="GO" id="GO:0071555">
    <property type="term" value="P:cell wall organization"/>
    <property type="evidence" value="ECO:0007669"/>
    <property type="project" value="UniProtKB-KW"/>
</dbReference>
<feature type="site" description="Important for catalytic activity" evidence="7">
    <location>
        <position position="215"/>
    </location>
</feature>
<dbReference type="Gene3D" id="3.30.1490.480">
    <property type="entry name" value="Endolytic murein transglycosylase"/>
    <property type="match status" value="1"/>
</dbReference>
<evidence type="ECO:0000313" key="9">
    <source>
        <dbReference type="Proteomes" id="UP000054662"/>
    </source>
</evidence>
<keyword evidence="2 7" id="KW-0812">Transmembrane</keyword>
<dbReference type="Proteomes" id="UP000054662">
    <property type="component" value="Unassembled WGS sequence"/>
</dbReference>
<dbReference type="InterPro" id="IPR003770">
    <property type="entry name" value="MLTG-like"/>
</dbReference>
<feature type="transmembrane region" description="Helical" evidence="7">
    <location>
        <begin position="9"/>
        <end position="29"/>
    </location>
</feature>
<accession>A0A0W1AJP6</accession>
<comment type="function">
    <text evidence="7">Functions as a peptidoglycan terminase that cleaves nascent peptidoglycan strands endolytically to terminate their elongation.</text>
</comment>
<dbReference type="STRING" id="45076.Lwor_0733"/>
<keyword evidence="6 7" id="KW-0961">Cell wall biogenesis/degradation</keyword>
<evidence type="ECO:0000256" key="1">
    <source>
        <dbReference type="ARBA" id="ARBA00022475"/>
    </source>
</evidence>